<organism evidence="1 2">
    <name type="scientific">Pseudomonas phytophila</name>
    <dbReference type="NCBI Taxonomy" id="2867264"/>
    <lineage>
        <taxon>Bacteria</taxon>
        <taxon>Pseudomonadati</taxon>
        <taxon>Pseudomonadota</taxon>
        <taxon>Gammaproteobacteria</taxon>
        <taxon>Pseudomonadales</taxon>
        <taxon>Pseudomonadaceae</taxon>
        <taxon>Pseudomonas</taxon>
    </lineage>
</organism>
<evidence type="ECO:0000313" key="2">
    <source>
        <dbReference type="Proteomes" id="UP001063228"/>
    </source>
</evidence>
<dbReference type="RefSeq" id="WP_231676908.1">
    <property type="nucleotide sequence ID" value="NZ_CP081201.1"/>
</dbReference>
<proteinExistence type="predicted"/>
<dbReference type="EMBL" id="CP081201">
    <property type="protein sequence ID" value="UXZ95674.1"/>
    <property type="molecule type" value="Genomic_DNA"/>
</dbReference>
<keyword evidence="2" id="KW-1185">Reference proteome</keyword>
<gene>
    <name evidence="1" type="ORF">K3169_25725</name>
</gene>
<sequence>MREMYERFESFYSFNNLLRGNPGSDRPDKNLSFDSTRRFIDIVRFVNRRWPFSIPFISSCHGLSLWRPLFENFPADAANCTTLYEASVTRAAAVIKLIDGDFLSELISYEDFRNGSGIFSYSTDAVSGKTSVQIPYDLESFYLSLMFYGRASAPPFLYRQLDIEPGCTYRVARK</sequence>
<evidence type="ECO:0000313" key="1">
    <source>
        <dbReference type="EMBL" id="UXZ95674.1"/>
    </source>
</evidence>
<reference evidence="1" key="1">
    <citation type="submission" date="2021-08" db="EMBL/GenBank/DDBJ databases">
        <title>Complete genome sequence of Pseudomonas phytophila.</title>
        <authorList>
            <person name="Weir B.S."/>
            <person name="Templeton M.D."/>
            <person name="Arshed S."/>
            <person name="Andersen M.T."/>
            <person name="Jayaraman J."/>
        </authorList>
    </citation>
    <scope>NUCLEOTIDE SEQUENCE</scope>
    <source>
        <strain evidence="1">ICMP 23753</strain>
    </source>
</reference>
<accession>A0ABY6FCR5</accession>
<protein>
    <submittedName>
        <fullName evidence="1">Uncharacterized protein</fullName>
    </submittedName>
</protein>
<dbReference type="Proteomes" id="UP001063228">
    <property type="component" value="Chromosome"/>
</dbReference>
<name>A0ABY6FCR5_9PSED</name>